<name>A0A0K2T909_LEPSM</name>
<dbReference type="AlphaFoldDB" id="A0A0K2T909"/>
<dbReference type="EMBL" id="HACA01005127">
    <property type="protein sequence ID" value="CDW22488.1"/>
    <property type="molecule type" value="Transcribed_RNA"/>
</dbReference>
<proteinExistence type="predicted"/>
<evidence type="ECO:0000313" key="1">
    <source>
        <dbReference type="EMBL" id="CDW22488.1"/>
    </source>
</evidence>
<reference evidence="1" key="1">
    <citation type="submission" date="2014-05" db="EMBL/GenBank/DDBJ databases">
        <authorList>
            <person name="Chronopoulou M."/>
        </authorList>
    </citation>
    <scope>NUCLEOTIDE SEQUENCE</scope>
    <source>
        <tissue evidence="1">Whole organism</tissue>
    </source>
</reference>
<sequence>MFHLIIYYVHKQHNFFCPSAQPFYLGCSDTEECVAFSLLFLQFLNAVTHY</sequence>
<accession>A0A0K2T909</accession>
<protein>
    <submittedName>
        <fullName evidence="1">Uncharacterized protein</fullName>
    </submittedName>
</protein>
<organism evidence="1">
    <name type="scientific">Lepeophtheirus salmonis</name>
    <name type="common">Salmon louse</name>
    <name type="synonym">Caligus salmonis</name>
    <dbReference type="NCBI Taxonomy" id="72036"/>
    <lineage>
        <taxon>Eukaryota</taxon>
        <taxon>Metazoa</taxon>
        <taxon>Ecdysozoa</taxon>
        <taxon>Arthropoda</taxon>
        <taxon>Crustacea</taxon>
        <taxon>Multicrustacea</taxon>
        <taxon>Hexanauplia</taxon>
        <taxon>Copepoda</taxon>
        <taxon>Siphonostomatoida</taxon>
        <taxon>Caligidae</taxon>
        <taxon>Lepeophtheirus</taxon>
    </lineage>
</organism>